<evidence type="ECO:0000256" key="3">
    <source>
        <dbReference type="ARBA" id="ARBA00022989"/>
    </source>
</evidence>
<dbReference type="InterPro" id="IPR035780">
    <property type="entry name" value="SPRY_Ssh4-like"/>
</dbReference>
<dbReference type="Gene3D" id="2.60.120.920">
    <property type="match status" value="1"/>
</dbReference>
<dbReference type="SMART" id="SM00449">
    <property type="entry name" value="SPRY"/>
    <property type="match status" value="1"/>
</dbReference>
<dbReference type="InterPro" id="IPR001870">
    <property type="entry name" value="B30.2/SPRY"/>
</dbReference>
<dbReference type="AlphaFoldDB" id="A0A0F7S226"/>
<comment type="subcellular location">
    <subcellularLocation>
        <location evidence="1">Membrane</location>
        <topology evidence="1">Single-pass membrane protein</topology>
    </subcellularLocation>
</comment>
<dbReference type="Pfam" id="PF00622">
    <property type="entry name" value="SPRY"/>
    <property type="match status" value="1"/>
</dbReference>
<evidence type="ECO:0000313" key="7">
    <source>
        <dbReference type="EMBL" id="CDS01022.1"/>
    </source>
</evidence>
<reference evidence="8" key="1">
    <citation type="submission" date="2014-06" db="EMBL/GenBank/DDBJ databases">
        <authorList>
            <person name="Berkman P.J."/>
        </authorList>
    </citation>
    <scope>NUCLEOTIDE SEQUENCE [LARGE SCALE GENOMIC DNA]</scope>
</reference>
<name>A0A0F7S226_9BASI</name>
<feature type="region of interest" description="Disordered" evidence="5">
    <location>
        <begin position="573"/>
        <end position="611"/>
    </location>
</feature>
<dbReference type="Proteomes" id="UP000242770">
    <property type="component" value="Unassembled WGS sequence"/>
</dbReference>
<evidence type="ECO:0000256" key="4">
    <source>
        <dbReference type="ARBA" id="ARBA00023136"/>
    </source>
</evidence>
<dbReference type="SUPFAM" id="SSF49899">
    <property type="entry name" value="Concanavalin A-like lectins/glucanases"/>
    <property type="match status" value="1"/>
</dbReference>
<dbReference type="InterPro" id="IPR003877">
    <property type="entry name" value="SPRY_dom"/>
</dbReference>
<feature type="compositionally biased region" description="Low complexity" evidence="5">
    <location>
        <begin position="1"/>
        <end position="44"/>
    </location>
</feature>
<dbReference type="GO" id="GO:0016020">
    <property type="term" value="C:membrane"/>
    <property type="evidence" value="ECO:0007669"/>
    <property type="project" value="UniProtKB-SubCell"/>
</dbReference>
<evidence type="ECO:0000256" key="1">
    <source>
        <dbReference type="ARBA" id="ARBA00004167"/>
    </source>
</evidence>
<keyword evidence="8" id="KW-1185">Reference proteome</keyword>
<dbReference type="STRING" id="49012.A0A0F7S226"/>
<evidence type="ECO:0000256" key="5">
    <source>
        <dbReference type="SAM" id="MobiDB-lite"/>
    </source>
</evidence>
<dbReference type="EMBL" id="CCFA01003361">
    <property type="protein sequence ID" value="CDS01022.1"/>
    <property type="molecule type" value="Genomic_DNA"/>
</dbReference>
<dbReference type="PROSITE" id="PS50188">
    <property type="entry name" value="B302_SPRY"/>
    <property type="match status" value="1"/>
</dbReference>
<feature type="compositionally biased region" description="Gly residues" evidence="5">
    <location>
        <begin position="593"/>
        <end position="611"/>
    </location>
</feature>
<accession>A0A0F7S226</accession>
<evidence type="ECO:0000256" key="2">
    <source>
        <dbReference type="ARBA" id="ARBA00022692"/>
    </source>
</evidence>
<keyword evidence="2" id="KW-0812">Transmembrane</keyword>
<dbReference type="InterPro" id="IPR043136">
    <property type="entry name" value="B30.2/SPRY_sf"/>
</dbReference>
<organism evidence="7 8">
    <name type="scientific">Sporisorium scitamineum</name>
    <dbReference type="NCBI Taxonomy" id="49012"/>
    <lineage>
        <taxon>Eukaryota</taxon>
        <taxon>Fungi</taxon>
        <taxon>Dikarya</taxon>
        <taxon>Basidiomycota</taxon>
        <taxon>Ustilaginomycotina</taxon>
        <taxon>Ustilaginomycetes</taxon>
        <taxon>Ustilaginales</taxon>
        <taxon>Ustilaginaceae</taxon>
        <taxon>Sporisorium</taxon>
    </lineage>
</organism>
<gene>
    <name evidence="7" type="primary">SSCI56370.1</name>
</gene>
<protein>
    <recommendedName>
        <fullName evidence="6">B30.2/SPRY domain-containing protein</fullName>
    </recommendedName>
</protein>
<evidence type="ECO:0000259" key="6">
    <source>
        <dbReference type="PROSITE" id="PS50188"/>
    </source>
</evidence>
<feature type="compositionally biased region" description="Polar residues" evidence="5">
    <location>
        <begin position="418"/>
        <end position="433"/>
    </location>
</feature>
<feature type="region of interest" description="Disordered" evidence="5">
    <location>
        <begin position="417"/>
        <end position="537"/>
    </location>
</feature>
<feature type="non-terminal residue" evidence="7">
    <location>
        <position position="611"/>
    </location>
</feature>
<evidence type="ECO:0000313" key="8">
    <source>
        <dbReference type="Proteomes" id="UP000242770"/>
    </source>
</evidence>
<keyword evidence="3" id="KW-1133">Transmembrane helix</keyword>
<dbReference type="InterPro" id="IPR050618">
    <property type="entry name" value="Ubq-SigPath_Reg"/>
</dbReference>
<feature type="region of interest" description="Disordered" evidence="5">
    <location>
        <begin position="1"/>
        <end position="54"/>
    </location>
</feature>
<feature type="compositionally biased region" description="Low complexity" evidence="5">
    <location>
        <begin position="461"/>
        <end position="480"/>
    </location>
</feature>
<feature type="compositionally biased region" description="Pro residues" evidence="5">
    <location>
        <begin position="511"/>
        <end position="522"/>
    </location>
</feature>
<keyword evidence="4" id="KW-0472">Membrane</keyword>
<sequence>MQNARSSDDSASSGSRNQPLSSSPSSPIDPSTNSLFSSSSRSGSQPNPGAFRQSVLDMDALLTFTDDDRHSADDDLFDPVLPATKPRFKRPFGMSGERMFNQQLKSIGHAQDPSPTVKPFDIVHIPDEPARISLGDSDGPLDVGREEELEGTGGLDGIEQRWLETVEEPIQRGYRRAKDWILAYPPGTQSTDITLSQFLSIQEKGVSAWSFDPDYESNPSVFVEARTEITFIADGEGMAPQEGGGVCVQSNLPLPKINEVYYWEVKMFNKPDSTNVAVGLTTKPYPQFRLPGWSKYSIGYFSSDGFKCHNYPFAAQSYGPAYVQGDVIGIGYRPRTGTVFFTRNGKRLEDAFIGLNRYNMFPTVGADGACEIHVNLGQAGFVFIEANVKKWGLAPMVGTLAPPPAYGQERGTILMESGQGSSADANGATSSSAVAPGRESPPPPISPYEERSSSSSHHRSSSQAAATSSPAPARTSSLRPNGQAMEAPRPMSRPMELDDSSDGTEDSYFPTTPPSPAQPLPPTAISNHSPPSYATAVQHGALGGTSASHHQARRGSGRTHQLANAVLGMLSDRGLLQPINHNNPSPQPSPNVGGSGYGGDGRGYGGGLSEA</sequence>
<dbReference type="PANTHER" id="PTHR12864">
    <property type="entry name" value="RAN BINDING PROTEIN 9-RELATED"/>
    <property type="match status" value="1"/>
</dbReference>
<dbReference type="CDD" id="cd12910">
    <property type="entry name" value="SPRY_SSH4_like"/>
    <property type="match status" value="1"/>
</dbReference>
<dbReference type="InterPro" id="IPR013320">
    <property type="entry name" value="ConA-like_dom_sf"/>
</dbReference>
<proteinExistence type="predicted"/>
<feature type="domain" description="B30.2/SPRY" evidence="6">
    <location>
        <begin position="188"/>
        <end position="381"/>
    </location>
</feature>